<dbReference type="EMBL" id="FNEJ01000045">
    <property type="protein sequence ID" value="SDJ55107.1"/>
    <property type="molecule type" value="Genomic_DNA"/>
</dbReference>
<dbReference type="GO" id="GO:0005886">
    <property type="term" value="C:plasma membrane"/>
    <property type="evidence" value="ECO:0007669"/>
    <property type="project" value="UniProtKB-SubCell"/>
</dbReference>
<dbReference type="InterPro" id="IPR004681">
    <property type="entry name" value="TRAP_DctM"/>
</dbReference>
<proteinExistence type="inferred from homology"/>
<keyword evidence="6 7" id="KW-0472">Membrane</keyword>
<dbReference type="PANTHER" id="PTHR33362">
    <property type="entry name" value="SIALIC ACID TRAP TRANSPORTER PERMEASE PROTEIN SIAT-RELATED"/>
    <property type="match status" value="1"/>
</dbReference>
<comment type="subcellular location">
    <subcellularLocation>
        <location evidence="1 7">Cell inner membrane</location>
        <topology evidence="1 7">Multi-pass membrane protein</topology>
    </subcellularLocation>
</comment>
<dbReference type="GO" id="GO:0022857">
    <property type="term" value="F:transmembrane transporter activity"/>
    <property type="evidence" value="ECO:0007669"/>
    <property type="project" value="UniProtKB-UniRule"/>
</dbReference>
<comment type="caution">
    <text evidence="7">Lacks conserved residue(s) required for the propagation of feature annotation.</text>
</comment>
<comment type="function">
    <text evidence="7">Part of the tripartite ATP-independent periplasmic (TRAP) transport system.</text>
</comment>
<keyword evidence="7" id="KW-0813">Transport</keyword>
<evidence type="ECO:0000256" key="4">
    <source>
        <dbReference type="ARBA" id="ARBA00022692"/>
    </source>
</evidence>
<dbReference type="STRING" id="555512.SAMN04487993_10457"/>
<evidence type="ECO:0000256" key="1">
    <source>
        <dbReference type="ARBA" id="ARBA00004429"/>
    </source>
</evidence>
<evidence type="ECO:0000259" key="8">
    <source>
        <dbReference type="Pfam" id="PF06808"/>
    </source>
</evidence>
<keyword evidence="3 7" id="KW-0997">Cell inner membrane</keyword>
<gene>
    <name evidence="9" type="ORF">SAMN04487993_10457</name>
</gene>
<protein>
    <recommendedName>
        <fullName evidence="7">TRAP transporter large permease protein</fullName>
    </recommendedName>
</protein>
<dbReference type="InterPro" id="IPR010656">
    <property type="entry name" value="DctM"/>
</dbReference>
<evidence type="ECO:0000256" key="5">
    <source>
        <dbReference type="ARBA" id="ARBA00022989"/>
    </source>
</evidence>
<feature type="transmembrane region" description="Helical" evidence="7">
    <location>
        <begin position="357"/>
        <end position="379"/>
    </location>
</feature>
<dbReference type="Pfam" id="PF06808">
    <property type="entry name" value="DctM"/>
    <property type="match status" value="1"/>
</dbReference>
<feature type="transmembrane region" description="Helical" evidence="7">
    <location>
        <begin position="47"/>
        <end position="65"/>
    </location>
</feature>
<keyword evidence="10" id="KW-1185">Reference proteome</keyword>
<dbReference type="PIRSF" id="PIRSF006066">
    <property type="entry name" value="HI0050"/>
    <property type="match status" value="1"/>
</dbReference>
<comment type="subunit">
    <text evidence="7">The complex comprises the extracytoplasmic solute receptor protein and the two transmembrane proteins.</text>
</comment>
<comment type="similarity">
    <text evidence="7">Belongs to the TRAP transporter large permease family.</text>
</comment>
<name>A0A1G8UNP6_9RHOB</name>
<evidence type="ECO:0000313" key="9">
    <source>
        <dbReference type="EMBL" id="SDJ55107.1"/>
    </source>
</evidence>
<feature type="transmembrane region" description="Helical" evidence="7">
    <location>
        <begin position="134"/>
        <end position="158"/>
    </location>
</feature>
<evidence type="ECO:0000256" key="7">
    <source>
        <dbReference type="RuleBase" id="RU369079"/>
    </source>
</evidence>
<keyword evidence="4 7" id="KW-0812">Transmembrane</keyword>
<organism evidence="9 10">
    <name type="scientific">Salipiger marinus</name>
    <dbReference type="NCBI Taxonomy" id="555512"/>
    <lineage>
        <taxon>Bacteria</taxon>
        <taxon>Pseudomonadati</taxon>
        <taxon>Pseudomonadota</taxon>
        <taxon>Alphaproteobacteria</taxon>
        <taxon>Rhodobacterales</taxon>
        <taxon>Roseobacteraceae</taxon>
        <taxon>Salipiger</taxon>
    </lineage>
</organism>
<dbReference type="PANTHER" id="PTHR33362:SF2">
    <property type="entry name" value="TRAP TRANSPORTER LARGE PERMEASE PROTEIN"/>
    <property type="match status" value="1"/>
</dbReference>
<feature type="transmembrane region" description="Helical" evidence="7">
    <location>
        <begin position="270"/>
        <end position="292"/>
    </location>
</feature>
<evidence type="ECO:0000256" key="6">
    <source>
        <dbReference type="ARBA" id="ARBA00023136"/>
    </source>
</evidence>
<dbReference type="NCBIfam" id="TIGR00786">
    <property type="entry name" value="dctM"/>
    <property type="match status" value="1"/>
</dbReference>
<reference evidence="9 10" key="1">
    <citation type="submission" date="2016-10" db="EMBL/GenBank/DDBJ databases">
        <authorList>
            <person name="de Groot N.N."/>
        </authorList>
    </citation>
    <scope>NUCLEOTIDE SEQUENCE [LARGE SCALE GENOMIC DNA]</scope>
    <source>
        <strain evidence="9 10">DSM 26424</strain>
    </source>
</reference>
<feature type="domain" description="TRAP C4-dicarboxylate transport system permease DctM subunit" evidence="8">
    <location>
        <begin position="7"/>
        <end position="414"/>
    </location>
</feature>
<feature type="transmembrane region" description="Helical" evidence="7">
    <location>
        <begin position="312"/>
        <end position="329"/>
    </location>
</feature>
<feature type="transmembrane region" description="Helical" evidence="7">
    <location>
        <begin position="170"/>
        <end position="192"/>
    </location>
</feature>
<feature type="transmembrane region" description="Helical" evidence="7">
    <location>
        <begin position="391"/>
        <end position="412"/>
    </location>
</feature>
<evidence type="ECO:0000313" key="10">
    <source>
        <dbReference type="Proteomes" id="UP000199093"/>
    </source>
</evidence>
<evidence type="ECO:0000256" key="2">
    <source>
        <dbReference type="ARBA" id="ARBA00022475"/>
    </source>
</evidence>
<evidence type="ECO:0000256" key="3">
    <source>
        <dbReference type="ARBA" id="ARBA00022519"/>
    </source>
</evidence>
<dbReference type="Proteomes" id="UP000199093">
    <property type="component" value="Unassembled WGS sequence"/>
</dbReference>
<keyword evidence="5 7" id="KW-1133">Transmembrane helix</keyword>
<sequence length="422" mass="44136">MIALILFGGFALFLVLGLPVAFGIALAGLGGILYQGYPMALFGQRLFTSVDSFPLMAIPLFMLAGSLMGHGGITRRIINLALALVGNIRGSLAHVVSVSGVIMGGISGSGVADVAALGSVMIPEMKQRRYDAGFSAALVACSGSLGLIIPPSIAIIIYGVSTQSSIGDLFMAAIAPGLLIGLLFAVYSYFYARKHGYPTEGRVSGAEKWRRLKEASWALMMPVIIIGGIRMGVFTPTEGGAVVAVYAFLVGIFVYKEITLHKIPAICMEAAIGTAVIAAIIAATSLFGWLLTNAQLPQTIAGAILGLTENRILLLLLINLMLLVVGMFLDSGPAILLLTPILAPVAGHLGVDPVQFGLIMVINLTIGLLTPPVGTAMYLASSISGVSILRLSRAMLPFWGIMLAVLMLVTYVPGFTSWALSN</sequence>
<feature type="transmembrane region" description="Helical" evidence="7">
    <location>
        <begin position="334"/>
        <end position="351"/>
    </location>
</feature>
<dbReference type="OrthoDB" id="7339120at2"/>
<dbReference type="AlphaFoldDB" id="A0A1G8UNP6"/>
<dbReference type="RefSeq" id="WP_089852386.1">
    <property type="nucleotide sequence ID" value="NZ_FNEJ01000045.1"/>
</dbReference>
<feature type="transmembrane region" description="Helical" evidence="7">
    <location>
        <begin position="239"/>
        <end position="258"/>
    </location>
</feature>
<keyword evidence="2" id="KW-1003">Cell membrane</keyword>
<accession>A0A1G8UNP6</accession>